<dbReference type="Gene3D" id="3.40.50.300">
    <property type="entry name" value="P-loop containing nucleotide triphosphate hydrolases"/>
    <property type="match status" value="1"/>
</dbReference>
<dbReference type="Pfam" id="PF00004">
    <property type="entry name" value="AAA"/>
    <property type="match status" value="1"/>
</dbReference>
<reference evidence="2" key="1">
    <citation type="submission" date="2021-02" db="EMBL/GenBank/DDBJ databases">
        <authorList>
            <person name="Nowell W R."/>
        </authorList>
    </citation>
    <scope>NUCLEOTIDE SEQUENCE</scope>
</reference>
<proteinExistence type="predicted"/>
<organism evidence="2 4">
    <name type="scientific">Rotaria sordida</name>
    <dbReference type="NCBI Taxonomy" id="392033"/>
    <lineage>
        <taxon>Eukaryota</taxon>
        <taxon>Metazoa</taxon>
        <taxon>Spiralia</taxon>
        <taxon>Gnathifera</taxon>
        <taxon>Rotifera</taxon>
        <taxon>Eurotatoria</taxon>
        <taxon>Bdelloidea</taxon>
        <taxon>Philodinida</taxon>
        <taxon>Philodinidae</taxon>
        <taxon>Rotaria</taxon>
    </lineage>
</organism>
<evidence type="ECO:0000313" key="4">
    <source>
        <dbReference type="Proteomes" id="UP000663854"/>
    </source>
</evidence>
<evidence type="ECO:0000313" key="5">
    <source>
        <dbReference type="Proteomes" id="UP000663870"/>
    </source>
</evidence>
<dbReference type="AlphaFoldDB" id="A0A814U8B3"/>
<protein>
    <recommendedName>
        <fullName evidence="1">ATPase AAA-type core domain-containing protein</fullName>
    </recommendedName>
</protein>
<sequence>MTPSKRTSLITTNYTGHIEDTSILQRFLCTDLSNQHIPVTHLFIAHYHAYPCTVIIQASTSLGKLHVPSIRRYLEIDHKHNSTEDIIKREYHPIVRSFYITNFLANLGNGIMIDCENCQLINDIENPNKYKSDGYYDYFLIVEKLRINYLPEHDIYVNDELASKLSSFYVLQSKSTIIQVVCKYPQQGYYLHGINIKKPFIYDLSLSYGKDFIIIHHQILKQLNKIEWKGIILLYGIPGTGKTYYIRYLINELQEKNLIYFPSDIIRVLSSSEILQILKPYSHSIIIIDDAENLNKDHPDQVLNNLFNLNHLSHRPIIATFNSYLPQIFSHHKTSSIIQYSFNKLDIINSRILLKTLGSQRDNETIKQSMTLGEIYTQIIFETKIQNENIIESRKKLKTPDEMIQLLAEQELSLSDKDNCTLS</sequence>
<keyword evidence="5" id="KW-1185">Reference proteome</keyword>
<dbReference type="InterPro" id="IPR003959">
    <property type="entry name" value="ATPase_AAA_core"/>
</dbReference>
<evidence type="ECO:0000313" key="2">
    <source>
        <dbReference type="EMBL" id="CAF1171440.1"/>
    </source>
</evidence>
<evidence type="ECO:0000259" key="1">
    <source>
        <dbReference type="Pfam" id="PF00004"/>
    </source>
</evidence>
<dbReference type="InterPro" id="IPR027417">
    <property type="entry name" value="P-loop_NTPase"/>
</dbReference>
<comment type="caution">
    <text evidence="2">The sequence shown here is derived from an EMBL/GenBank/DDBJ whole genome shotgun (WGS) entry which is preliminary data.</text>
</comment>
<dbReference type="EMBL" id="CAJNOH010001068">
    <property type="protein sequence ID" value="CAF1171440.1"/>
    <property type="molecule type" value="Genomic_DNA"/>
</dbReference>
<feature type="domain" description="ATPase AAA-type core" evidence="1">
    <location>
        <begin position="232"/>
        <end position="308"/>
    </location>
</feature>
<dbReference type="Proteomes" id="UP000663854">
    <property type="component" value="Unassembled WGS sequence"/>
</dbReference>
<accession>A0A814U8B3</accession>
<dbReference type="EMBL" id="CAJNOL010001830">
    <property type="protein sequence ID" value="CAF1425144.1"/>
    <property type="molecule type" value="Genomic_DNA"/>
</dbReference>
<dbReference type="SUPFAM" id="SSF52540">
    <property type="entry name" value="P-loop containing nucleoside triphosphate hydrolases"/>
    <property type="match status" value="1"/>
</dbReference>
<evidence type="ECO:0000313" key="3">
    <source>
        <dbReference type="EMBL" id="CAF1425144.1"/>
    </source>
</evidence>
<dbReference type="GO" id="GO:0016887">
    <property type="term" value="F:ATP hydrolysis activity"/>
    <property type="evidence" value="ECO:0007669"/>
    <property type="project" value="InterPro"/>
</dbReference>
<gene>
    <name evidence="3" type="ORF">JXQ802_LOCUS36092</name>
    <name evidence="2" type="ORF">PYM288_LOCUS23295</name>
</gene>
<name>A0A814U8B3_9BILA</name>
<dbReference type="Proteomes" id="UP000663870">
    <property type="component" value="Unassembled WGS sequence"/>
</dbReference>
<dbReference type="GO" id="GO:0005524">
    <property type="term" value="F:ATP binding"/>
    <property type="evidence" value="ECO:0007669"/>
    <property type="project" value="InterPro"/>
</dbReference>